<dbReference type="AlphaFoldDB" id="A0ABD2JCA8"/>
<dbReference type="Gene3D" id="3.40.50.300">
    <property type="entry name" value="P-loop containing nucleotide triphosphate hydrolases"/>
    <property type="match status" value="2"/>
</dbReference>
<evidence type="ECO:0000313" key="3">
    <source>
        <dbReference type="Proteomes" id="UP001620626"/>
    </source>
</evidence>
<keyword evidence="3" id="KW-1185">Reference proteome</keyword>
<proteinExistence type="predicted"/>
<name>A0ABD2JCA8_9BILA</name>
<dbReference type="InterPro" id="IPR000330">
    <property type="entry name" value="SNF2_N"/>
</dbReference>
<accession>A0ABD2JCA8</accession>
<gene>
    <name evidence="2" type="ORF">niasHT_021885</name>
</gene>
<evidence type="ECO:0000259" key="1">
    <source>
        <dbReference type="Pfam" id="PF00176"/>
    </source>
</evidence>
<dbReference type="Gene3D" id="3.40.50.10810">
    <property type="entry name" value="Tandem AAA-ATPase domain"/>
    <property type="match status" value="1"/>
</dbReference>
<evidence type="ECO:0000313" key="2">
    <source>
        <dbReference type="EMBL" id="KAL3088225.1"/>
    </source>
</evidence>
<dbReference type="PANTHER" id="PTHR10799">
    <property type="entry name" value="SNF2/RAD54 HELICASE FAMILY"/>
    <property type="match status" value="1"/>
</dbReference>
<organism evidence="2 3">
    <name type="scientific">Heterodera trifolii</name>
    <dbReference type="NCBI Taxonomy" id="157864"/>
    <lineage>
        <taxon>Eukaryota</taxon>
        <taxon>Metazoa</taxon>
        <taxon>Ecdysozoa</taxon>
        <taxon>Nematoda</taxon>
        <taxon>Chromadorea</taxon>
        <taxon>Rhabditida</taxon>
        <taxon>Tylenchina</taxon>
        <taxon>Tylenchomorpha</taxon>
        <taxon>Tylenchoidea</taxon>
        <taxon>Heteroderidae</taxon>
        <taxon>Heteroderinae</taxon>
        <taxon>Heterodera</taxon>
    </lineage>
</organism>
<protein>
    <recommendedName>
        <fullName evidence="1">SNF2 N-terminal domain-containing protein</fullName>
    </recommendedName>
</protein>
<dbReference type="Proteomes" id="UP001620626">
    <property type="component" value="Unassembled WGS sequence"/>
</dbReference>
<feature type="domain" description="SNF2 N-terminal" evidence="1">
    <location>
        <begin position="118"/>
        <end position="183"/>
    </location>
</feature>
<dbReference type="InterPro" id="IPR027417">
    <property type="entry name" value="P-loop_NTPase"/>
</dbReference>
<dbReference type="EMBL" id="JBICBT010001003">
    <property type="protein sequence ID" value="KAL3088225.1"/>
    <property type="molecule type" value="Genomic_DNA"/>
</dbReference>
<dbReference type="InterPro" id="IPR038718">
    <property type="entry name" value="SNF2-like_sf"/>
</dbReference>
<sequence length="254" mass="29807">MPRALLTIREQAGRHALMNTVVHLRKLCNHPFLFPDMEDQCQNYWHVKEVSGKDLYRVADKFELLDRILPKLKQTNHRVLIFCQMTQLMNIMEDYFNNDKKLAGPFVHWTNGHRTWCGTFEQWFNASFAATGEKLELNQEETMLIIRRLHKVLRPFLLRRLKKEVESQLPEKTEYVIKCDMNATLDVRRTACNCVSRHNTSRRSADISMWNLQRGAVPSDRGFFINGEGYSAWLHSYCILKFVLMAMAEPHGSC</sequence>
<reference evidence="2 3" key="1">
    <citation type="submission" date="2024-10" db="EMBL/GenBank/DDBJ databases">
        <authorList>
            <person name="Kim D."/>
        </authorList>
    </citation>
    <scope>NUCLEOTIDE SEQUENCE [LARGE SCALE GENOMIC DNA]</scope>
    <source>
        <strain evidence="2">BH-2024</strain>
    </source>
</reference>
<dbReference type="Pfam" id="PF00176">
    <property type="entry name" value="SNF2-rel_dom"/>
    <property type="match status" value="1"/>
</dbReference>
<comment type="caution">
    <text evidence="2">The sequence shown here is derived from an EMBL/GenBank/DDBJ whole genome shotgun (WGS) entry which is preliminary data.</text>
</comment>
<dbReference type="SUPFAM" id="SSF52540">
    <property type="entry name" value="P-loop containing nucleoside triphosphate hydrolases"/>
    <property type="match status" value="1"/>
</dbReference>